<accession>A0A0E2HDW0</accession>
<dbReference type="RefSeq" id="WP_002595424.1">
    <property type="nucleotide sequence ID" value="NZ_KB851009.1"/>
</dbReference>
<evidence type="ECO:0000256" key="4">
    <source>
        <dbReference type="SAM" id="Coils"/>
    </source>
</evidence>
<dbReference type="EMBL" id="AGYR01000012">
    <property type="protein sequence ID" value="ENZ17978.1"/>
    <property type="molecule type" value="Genomic_DNA"/>
</dbReference>
<dbReference type="CDD" id="cd00397">
    <property type="entry name" value="DNA_BRE_C"/>
    <property type="match status" value="1"/>
</dbReference>
<dbReference type="PROSITE" id="PS51898">
    <property type="entry name" value="TYR_RECOMBINASE"/>
    <property type="match status" value="1"/>
</dbReference>
<dbReference type="InterPro" id="IPR011010">
    <property type="entry name" value="DNA_brk_join_enz"/>
</dbReference>
<proteinExistence type="inferred from homology"/>
<dbReference type="InterPro" id="IPR050090">
    <property type="entry name" value="Tyrosine_recombinase_XerCD"/>
</dbReference>
<gene>
    <name evidence="6" type="ORF">HMPREF1090_01528</name>
</gene>
<dbReference type="GO" id="GO:0006310">
    <property type="term" value="P:DNA recombination"/>
    <property type="evidence" value="ECO:0007669"/>
    <property type="project" value="UniProtKB-KW"/>
</dbReference>
<comment type="caution">
    <text evidence="6">The sequence shown here is derived from an EMBL/GenBank/DDBJ whole genome shotgun (WGS) entry which is preliminary data.</text>
</comment>
<dbReference type="Pfam" id="PF00589">
    <property type="entry name" value="Phage_integrase"/>
    <property type="match status" value="1"/>
</dbReference>
<dbReference type="PANTHER" id="PTHR30349">
    <property type="entry name" value="PHAGE INTEGRASE-RELATED"/>
    <property type="match status" value="1"/>
</dbReference>
<comment type="similarity">
    <text evidence="1">Belongs to the 'phage' integrase family.</text>
</comment>
<dbReference type="Gene3D" id="1.10.443.10">
    <property type="entry name" value="Intergrase catalytic core"/>
    <property type="match status" value="1"/>
</dbReference>
<evidence type="ECO:0000313" key="6">
    <source>
        <dbReference type="EMBL" id="ENZ17978.1"/>
    </source>
</evidence>
<evidence type="ECO:0000259" key="5">
    <source>
        <dbReference type="PROSITE" id="PS51898"/>
    </source>
</evidence>
<dbReference type="PATRIC" id="fig|999408.3.peg.1640"/>
<dbReference type="InterPro" id="IPR013762">
    <property type="entry name" value="Integrase-like_cat_sf"/>
</dbReference>
<keyword evidence="3" id="KW-0233">DNA recombination</keyword>
<evidence type="ECO:0000256" key="3">
    <source>
        <dbReference type="ARBA" id="ARBA00023172"/>
    </source>
</evidence>
<keyword evidence="4" id="KW-0175">Coiled coil</keyword>
<evidence type="ECO:0000256" key="2">
    <source>
        <dbReference type="ARBA" id="ARBA00023125"/>
    </source>
</evidence>
<evidence type="ECO:0000256" key="1">
    <source>
        <dbReference type="ARBA" id="ARBA00008857"/>
    </source>
</evidence>
<reference evidence="6 7" key="1">
    <citation type="submission" date="2013-01" db="EMBL/GenBank/DDBJ databases">
        <title>The Genome Sequence of Clostridium clostridioforme 90A8.</title>
        <authorList>
            <consortium name="The Broad Institute Genome Sequencing Platform"/>
            <person name="Earl A."/>
            <person name="Ward D."/>
            <person name="Feldgarden M."/>
            <person name="Gevers D."/>
            <person name="Courvalin P."/>
            <person name="Lambert T."/>
            <person name="Walker B."/>
            <person name="Young S.K."/>
            <person name="Zeng Q."/>
            <person name="Gargeya S."/>
            <person name="Fitzgerald M."/>
            <person name="Haas B."/>
            <person name="Abouelleil A."/>
            <person name="Alvarado L."/>
            <person name="Arachchi H.M."/>
            <person name="Berlin A.M."/>
            <person name="Chapman S.B."/>
            <person name="Dewar J."/>
            <person name="Goldberg J."/>
            <person name="Griggs A."/>
            <person name="Gujja S."/>
            <person name="Hansen M."/>
            <person name="Howarth C."/>
            <person name="Imamovic A."/>
            <person name="Larimer J."/>
            <person name="McCowan C."/>
            <person name="Murphy C."/>
            <person name="Neiman D."/>
            <person name="Pearson M."/>
            <person name="Priest M."/>
            <person name="Roberts A."/>
            <person name="Saif S."/>
            <person name="Shea T."/>
            <person name="Sisk P."/>
            <person name="Sykes S."/>
            <person name="Wortman J."/>
            <person name="Nusbaum C."/>
            <person name="Birren B."/>
        </authorList>
    </citation>
    <scope>NUCLEOTIDE SEQUENCE [LARGE SCALE GENOMIC DNA]</scope>
    <source>
        <strain evidence="6 7">90A8</strain>
    </source>
</reference>
<feature type="domain" description="Tyr recombinase" evidence="5">
    <location>
        <begin position="373"/>
        <end position="558"/>
    </location>
</feature>
<dbReference type="HOGENOM" id="CLU_467494_0_0_9"/>
<sequence length="576" mass="68939">MPASQLLRLELKEDTKQLREQLEAELAECSEVESTYRNKVEIFMMEYGIWHISELDYPLRREFRQFLTGQIKPACYSIYEKAFDRIKQHSIHSQMRVVNSRRIQLKYENQVFFLPYHPNQELVRKLDKAQRKDELAWDFGRKAPEKMKRQVFSVLNYLLEQDKDRETLRKHIDSLKMFYDFCAGEAIEDIELLELQQYQRFADLLKPGKETEKNIGIVDLCRKILFLQAEEIHWEAHVWYLERFHFQPERIDLSSPVVTLSFIEVTHKRNRELLKKYMRYGLGITNLTIKNLRSEMYHVKNLLVELMQDEMADICAISSEQMDAYFRKQQERRIQAATFNKMVMGIQHFFDFLLARRYIEKVPFCADYYLKKAVPQHLDRSVELEVSREILQKLYRFPEKTRLMYLHLWSIGLRISEVCTLKGDAYYIQGRDAWIQVYQIKMKSYKRIPIPDALYKLMKEYLKKYEIGPADYVFQNQKGGAYKSSTFRSNMQKCCVENSIQNGEYLFQSHDYRHSIATLFYDNGVSLQGVRDYLGHVYEEMTRQYIDYMPRKLANANEEYFSKHNSLAASLKKGKE</sequence>
<dbReference type="Gene3D" id="1.10.150.130">
    <property type="match status" value="1"/>
</dbReference>
<dbReference type="PANTHER" id="PTHR30349:SF41">
    <property type="entry name" value="INTEGRASE_RECOMBINASE PROTEIN MJ0367-RELATED"/>
    <property type="match status" value="1"/>
</dbReference>
<feature type="coiled-coil region" evidence="4">
    <location>
        <begin position="8"/>
        <end position="39"/>
    </location>
</feature>
<keyword evidence="2" id="KW-0238">DNA-binding</keyword>
<protein>
    <recommendedName>
        <fullName evidence="5">Tyr recombinase domain-containing protein</fullName>
    </recommendedName>
</protein>
<dbReference type="InterPro" id="IPR010998">
    <property type="entry name" value="Integrase_recombinase_N"/>
</dbReference>
<dbReference type="GO" id="GO:0003677">
    <property type="term" value="F:DNA binding"/>
    <property type="evidence" value="ECO:0007669"/>
    <property type="project" value="UniProtKB-KW"/>
</dbReference>
<name>A0A0E2HDW0_9FIRM</name>
<organism evidence="6 7">
    <name type="scientific">[Clostridium] clostridioforme 90A8</name>
    <dbReference type="NCBI Taxonomy" id="999408"/>
    <lineage>
        <taxon>Bacteria</taxon>
        <taxon>Bacillati</taxon>
        <taxon>Bacillota</taxon>
        <taxon>Clostridia</taxon>
        <taxon>Lachnospirales</taxon>
        <taxon>Lachnospiraceae</taxon>
        <taxon>Enterocloster</taxon>
    </lineage>
</organism>
<dbReference type="GO" id="GO:0015074">
    <property type="term" value="P:DNA integration"/>
    <property type="evidence" value="ECO:0007669"/>
    <property type="project" value="InterPro"/>
</dbReference>
<dbReference type="Proteomes" id="UP000013085">
    <property type="component" value="Unassembled WGS sequence"/>
</dbReference>
<dbReference type="AlphaFoldDB" id="A0A0E2HDW0"/>
<dbReference type="InterPro" id="IPR002104">
    <property type="entry name" value="Integrase_catalytic"/>
</dbReference>
<dbReference type="SUPFAM" id="SSF56349">
    <property type="entry name" value="DNA breaking-rejoining enzymes"/>
    <property type="match status" value="1"/>
</dbReference>
<evidence type="ECO:0000313" key="7">
    <source>
        <dbReference type="Proteomes" id="UP000013085"/>
    </source>
</evidence>